<dbReference type="Pfam" id="PF00069">
    <property type="entry name" value="Pkinase"/>
    <property type="match status" value="1"/>
</dbReference>
<dbReference type="Proteomes" id="UP000807306">
    <property type="component" value="Unassembled WGS sequence"/>
</dbReference>
<dbReference type="InterPro" id="IPR000719">
    <property type="entry name" value="Prot_kinase_dom"/>
</dbReference>
<dbReference type="PANTHER" id="PTHR24345">
    <property type="entry name" value="SERINE/THREONINE-PROTEIN KINASE PLK"/>
    <property type="match status" value="1"/>
</dbReference>
<dbReference type="PANTHER" id="PTHR24345:SF0">
    <property type="entry name" value="CELL CYCLE SERINE_THREONINE-PROTEIN KINASE CDC5_MSD2"/>
    <property type="match status" value="1"/>
</dbReference>
<accession>A0A9P6JJF2</accession>
<evidence type="ECO:0000256" key="2">
    <source>
        <dbReference type="ARBA" id="ARBA00022679"/>
    </source>
</evidence>
<evidence type="ECO:0000259" key="6">
    <source>
        <dbReference type="PROSITE" id="PS50011"/>
    </source>
</evidence>
<dbReference type="GO" id="GO:0005634">
    <property type="term" value="C:nucleus"/>
    <property type="evidence" value="ECO:0007669"/>
    <property type="project" value="TreeGrafter"/>
</dbReference>
<dbReference type="PROSITE" id="PS00108">
    <property type="entry name" value="PROTEIN_KINASE_ST"/>
    <property type="match status" value="1"/>
</dbReference>
<name>A0A9P6JJF2_9AGAR</name>
<gene>
    <name evidence="7" type="ORF">CPB83DRAFT_863989</name>
</gene>
<feature type="domain" description="Protein kinase" evidence="6">
    <location>
        <begin position="1"/>
        <end position="97"/>
    </location>
</feature>
<evidence type="ECO:0000256" key="3">
    <source>
        <dbReference type="ARBA" id="ARBA00022741"/>
    </source>
</evidence>
<keyword evidence="2" id="KW-0808">Transferase</keyword>
<evidence type="ECO:0000256" key="5">
    <source>
        <dbReference type="ARBA" id="ARBA00022840"/>
    </source>
</evidence>
<dbReference type="GO" id="GO:0004674">
    <property type="term" value="F:protein serine/threonine kinase activity"/>
    <property type="evidence" value="ECO:0007669"/>
    <property type="project" value="UniProtKB-KW"/>
</dbReference>
<dbReference type="SMART" id="SM00220">
    <property type="entry name" value="S_TKc"/>
    <property type="match status" value="1"/>
</dbReference>
<proteinExistence type="predicted"/>
<keyword evidence="8" id="KW-1185">Reference proteome</keyword>
<keyword evidence="1" id="KW-0723">Serine/threonine-protein kinase</keyword>
<dbReference type="InterPro" id="IPR011009">
    <property type="entry name" value="Kinase-like_dom_sf"/>
</dbReference>
<dbReference type="OrthoDB" id="3049493at2759"/>
<keyword evidence="4 7" id="KW-0418">Kinase</keyword>
<evidence type="ECO:0000313" key="8">
    <source>
        <dbReference type="Proteomes" id="UP000807306"/>
    </source>
</evidence>
<dbReference type="PROSITE" id="PS50011">
    <property type="entry name" value="PROTEIN_KINASE_DOM"/>
    <property type="match status" value="1"/>
</dbReference>
<keyword evidence="5" id="KW-0067">ATP-binding</keyword>
<dbReference type="SUPFAM" id="SSF56112">
    <property type="entry name" value="Protein kinase-like (PK-like)"/>
    <property type="match status" value="1"/>
</dbReference>
<evidence type="ECO:0000256" key="4">
    <source>
        <dbReference type="ARBA" id="ARBA00022777"/>
    </source>
</evidence>
<comment type="caution">
    <text evidence="7">The sequence shown here is derived from an EMBL/GenBank/DDBJ whole genome shotgun (WGS) entry which is preliminary data.</text>
</comment>
<dbReference type="GO" id="GO:0005524">
    <property type="term" value="F:ATP binding"/>
    <property type="evidence" value="ECO:0007669"/>
    <property type="project" value="UniProtKB-KW"/>
</dbReference>
<dbReference type="InterPro" id="IPR008271">
    <property type="entry name" value="Ser/Thr_kinase_AS"/>
</dbReference>
<evidence type="ECO:0000313" key="7">
    <source>
        <dbReference type="EMBL" id="KAF9522799.1"/>
    </source>
</evidence>
<evidence type="ECO:0000256" key="1">
    <source>
        <dbReference type="ARBA" id="ARBA00022527"/>
    </source>
</evidence>
<sequence length="97" mass="11261">MEINIHRQLQHPNTVHLQDTFEDSKNIYILLQLCSLGSLKDLLDHRGCFNEPEVRSWFVQLAGAVHYLHDHQLVHRDIKPGNMLLDCDMNLKLGDFG</sequence>
<keyword evidence="3" id="KW-0547">Nucleotide-binding</keyword>
<dbReference type="Gene3D" id="1.10.510.10">
    <property type="entry name" value="Transferase(Phosphotransferase) domain 1"/>
    <property type="match status" value="1"/>
</dbReference>
<protein>
    <submittedName>
        <fullName evidence="7">Kinase-like domain-containing protein</fullName>
    </submittedName>
</protein>
<dbReference type="EMBL" id="MU157934">
    <property type="protein sequence ID" value="KAF9522799.1"/>
    <property type="molecule type" value="Genomic_DNA"/>
</dbReference>
<dbReference type="AlphaFoldDB" id="A0A9P6JJF2"/>
<reference evidence="7" key="1">
    <citation type="submission" date="2020-11" db="EMBL/GenBank/DDBJ databases">
        <authorList>
            <consortium name="DOE Joint Genome Institute"/>
            <person name="Ahrendt S."/>
            <person name="Riley R."/>
            <person name="Andreopoulos W."/>
            <person name="Labutti K."/>
            <person name="Pangilinan J."/>
            <person name="Ruiz-Duenas F.J."/>
            <person name="Barrasa J.M."/>
            <person name="Sanchez-Garcia M."/>
            <person name="Camarero S."/>
            <person name="Miyauchi S."/>
            <person name="Serrano A."/>
            <person name="Linde D."/>
            <person name="Babiker R."/>
            <person name="Drula E."/>
            <person name="Ayuso-Fernandez I."/>
            <person name="Pacheco R."/>
            <person name="Padilla G."/>
            <person name="Ferreira P."/>
            <person name="Barriuso J."/>
            <person name="Kellner H."/>
            <person name="Castanera R."/>
            <person name="Alfaro M."/>
            <person name="Ramirez L."/>
            <person name="Pisabarro A.G."/>
            <person name="Kuo A."/>
            <person name="Tritt A."/>
            <person name="Lipzen A."/>
            <person name="He G."/>
            <person name="Yan M."/>
            <person name="Ng V."/>
            <person name="Cullen D."/>
            <person name="Martin F."/>
            <person name="Rosso M.-N."/>
            <person name="Henrissat B."/>
            <person name="Hibbett D."/>
            <person name="Martinez A.T."/>
            <person name="Grigoriev I.V."/>
        </authorList>
    </citation>
    <scope>NUCLEOTIDE SEQUENCE</scope>
    <source>
        <strain evidence="7">CBS 506.95</strain>
    </source>
</reference>
<organism evidence="7 8">
    <name type="scientific">Crepidotus variabilis</name>
    <dbReference type="NCBI Taxonomy" id="179855"/>
    <lineage>
        <taxon>Eukaryota</taxon>
        <taxon>Fungi</taxon>
        <taxon>Dikarya</taxon>
        <taxon>Basidiomycota</taxon>
        <taxon>Agaricomycotina</taxon>
        <taxon>Agaricomycetes</taxon>
        <taxon>Agaricomycetidae</taxon>
        <taxon>Agaricales</taxon>
        <taxon>Agaricineae</taxon>
        <taxon>Crepidotaceae</taxon>
        <taxon>Crepidotus</taxon>
    </lineage>
</organism>